<feature type="non-terminal residue" evidence="1">
    <location>
        <position position="1"/>
    </location>
</feature>
<evidence type="ECO:0000313" key="2">
    <source>
        <dbReference type="Proteomes" id="UP000789366"/>
    </source>
</evidence>
<proteinExistence type="predicted"/>
<comment type="caution">
    <text evidence="1">The sequence shown here is derived from an EMBL/GenBank/DDBJ whole genome shotgun (WGS) entry which is preliminary data.</text>
</comment>
<protein>
    <submittedName>
        <fullName evidence="1">3482_t:CDS:1</fullName>
    </submittedName>
</protein>
<accession>A0ACA9QF75</accession>
<reference evidence="1" key="1">
    <citation type="submission" date="2021-06" db="EMBL/GenBank/DDBJ databases">
        <authorList>
            <person name="Kallberg Y."/>
            <person name="Tangrot J."/>
            <person name="Rosling A."/>
        </authorList>
    </citation>
    <scope>NUCLEOTIDE SEQUENCE</scope>
    <source>
        <strain evidence="1">28 12/20/2015</strain>
    </source>
</reference>
<sequence length="70" mass="8285">RGIATEQTPEYIENILAWKAPSYKKFFEQEIEKLVNSTEQKDRTFVFSLKTLELADYYFTQLKQTQVSDS</sequence>
<name>A0ACA9QF75_9GLOM</name>
<gene>
    <name evidence="1" type="ORF">SPELUC_LOCUS14236</name>
</gene>
<dbReference type="EMBL" id="CAJVPW010041021">
    <property type="protein sequence ID" value="CAG8747436.1"/>
    <property type="molecule type" value="Genomic_DNA"/>
</dbReference>
<keyword evidence="2" id="KW-1185">Reference proteome</keyword>
<evidence type="ECO:0000313" key="1">
    <source>
        <dbReference type="EMBL" id="CAG8747436.1"/>
    </source>
</evidence>
<organism evidence="1 2">
    <name type="scientific">Cetraspora pellucida</name>
    <dbReference type="NCBI Taxonomy" id="1433469"/>
    <lineage>
        <taxon>Eukaryota</taxon>
        <taxon>Fungi</taxon>
        <taxon>Fungi incertae sedis</taxon>
        <taxon>Mucoromycota</taxon>
        <taxon>Glomeromycotina</taxon>
        <taxon>Glomeromycetes</taxon>
        <taxon>Diversisporales</taxon>
        <taxon>Gigasporaceae</taxon>
        <taxon>Cetraspora</taxon>
    </lineage>
</organism>
<dbReference type="Proteomes" id="UP000789366">
    <property type="component" value="Unassembled WGS sequence"/>
</dbReference>